<feature type="domain" description="PelD GGDEF" evidence="2">
    <location>
        <begin position="339"/>
        <end position="436"/>
    </location>
</feature>
<feature type="transmembrane region" description="Helical" evidence="1">
    <location>
        <begin position="55"/>
        <end position="88"/>
    </location>
</feature>
<keyword evidence="1" id="KW-1133">Transmembrane helix</keyword>
<dbReference type="KEGG" id="smax:FJR03_00715"/>
<dbReference type="InterPro" id="IPR031583">
    <property type="entry name" value="PelD_GGDEF"/>
</dbReference>
<name>A0A7M3V9A9_9BACT</name>
<evidence type="ECO:0000259" key="2">
    <source>
        <dbReference type="Pfam" id="PF16963"/>
    </source>
</evidence>
<dbReference type="Gene3D" id="3.30.70.2880">
    <property type="match status" value="1"/>
</dbReference>
<dbReference type="Gene3D" id="3.30.450.40">
    <property type="match status" value="1"/>
</dbReference>
<evidence type="ECO:0000313" key="3">
    <source>
        <dbReference type="EMBL" id="QOP40342.1"/>
    </source>
</evidence>
<feature type="transmembrane region" description="Helical" evidence="1">
    <location>
        <begin position="21"/>
        <end position="43"/>
    </location>
</feature>
<dbReference type="Pfam" id="PF16963">
    <property type="entry name" value="PelD_GGDEF"/>
    <property type="match status" value="1"/>
</dbReference>
<feature type="transmembrane region" description="Helical" evidence="1">
    <location>
        <begin position="95"/>
        <end position="114"/>
    </location>
</feature>
<gene>
    <name evidence="3" type="ORF">FJR03_00715</name>
</gene>
<keyword evidence="1" id="KW-0812">Transmembrane</keyword>
<dbReference type="RefSeq" id="WP_193113771.1">
    <property type="nucleotide sequence ID" value="NZ_CP041165.1"/>
</dbReference>
<dbReference type="AlphaFoldDB" id="A0A7M3V9A9"/>
<keyword evidence="1" id="KW-0472">Membrane</keyword>
<evidence type="ECO:0000313" key="4">
    <source>
        <dbReference type="Proteomes" id="UP000593910"/>
    </source>
</evidence>
<sequence>MAKHTQRVQEKSTQDLLREYIHKYAYIETLILVTLYVAIGYLINSGDPCLLSYKVPYLVILLAIITLFHGFENGVFAVSIISLAIWVFYPSFQYVDFLIALLMTLIFSQFHYFWNSRIKEAEVESSYKSDKLSELSRAFYTLKISHDQLEKNYVIKPMSIRNSINHIVHTNEMILLDDTIENKAYEYNNNFLKLIEKSFSMQSGLILYLKNNATDMSFNKDTVELITINIKETLEVEKLLQNYLVDKAIARKSPVYVSDESGEPSIFNEELENKYIGAIPAVINGKVVSVLVIEKMPFMFFNRENLTSITILHEYFSIENRKAALSKSLEGFELLEDKDFKFEIARLKDLNNNFKVNSVILVLRIDNELQTARVYQKVERMLRALDMITLVHNEDYYYITLLLPLHDKAAAQGLLKRLQSTLEDEKDKDFEYMSFDMTQLPLLSKYYREDYGK</sequence>
<dbReference type="InterPro" id="IPR038367">
    <property type="entry name" value="PelD_GGDEF_sf"/>
</dbReference>
<dbReference type="Proteomes" id="UP000593910">
    <property type="component" value="Chromosome"/>
</dbReference>
<reference evidence="3 4" key="1">
    <citation type="submission" date="2019-06" db="EMBL/GenBank/DDBJ databases">
        <title>Sulfurimonas gotlandica sp. nov., a chemoautotrophic and psychrotolerant epsilonproteobacterium isolated from a pelagic redoxcline, and an emended description of the genus Sulfurimonas.</title>
        <authorList>
            <person name="Wang S."/>
            <person name="Jiang L."/>
            <person name="Shao Z."/>
        </authorList>
    </citation>
    <scope>NUCLEOTIDE SEQUENCE [LARGE SCALE GENOMIC DNA]</scope>
    <source>
        <strain evidence="3 4">B2</strain>
    </source>
</reference>
<protein>
    <recommendedName>
        <fullName evidence="2">PelD GGDEF domain-containing protein</fullName>
    </recommendedName>
</protein>
<dbReference type="InterPro" id="IPR029016">
    <property type="entry name" value="GAF-like_dom_sf"/>
</dbReference>
<evidence type="ECO:0000256" key="1">
    <source>
        <dbReference type="SAM" id="Phobius"/>
    </source>
</evidence>
<accession>A0A7M3V9A9</accession>
<proteinExistence type="predicted"/>
<organism evidence="3 4">
    <name type="scientific">Sulfurimonas marina</name>
    <dbReference type="NCBI Taxonomy" id="2590551"/>
    <lineage>
        <taxon>Bacteria</taxon>
        <taxon>Pseudomonadati</taxon>
        <taxon>Campylobacterota</taxon>
        <taxon>Epsilonproteobacteria</taxon>
        <taxon>Campylobacterales</taxon>
        <taxon>Sulfurimonadaceae</taxon>
        <taxon>Sulfurimonas</taxon>
    </lineage>
</organism>
<keyword evidence="4" id="KW-1185">Reference proteome</keyword>
<dbReference type="EMBL" id="CP041165">
    <property type="protein sequence ID" value="QOP40342.1"/>
    <property type="molecule type" value="Genomic_DNA"/>
</dbReference>